<reference evidence="1" key="1">
    <citation type="journal article" date="2021" name="New Phytol.">
        <title>Evolutionary innovations through gain and loss of genes in the ectomycorrhizal Boletales.</title>
        <authorList>
            <person name="Wu G."/>
            <person name="Miyauchi S."/>
            <person name="Morin E."/>
            <person name="Kuo A."/>
            <person name="Drula E."/>
            <person name="Varga T."/>
            <person name="Kohler A."/>
            <person name="Feng B."/>
            <person name="Cao Y."/>
            <person name="Lipzen A."/>
            <person name="Daum C."/>
            <person name="Hundley H."/>
            <person name="Pangilinan J."/>
            <person name="Johnson J."/>
            <person name="Barry K."/>
            <person name="LaButti K."/>
            <person name="Ng V."/>
            <person name="Ahrendt S."/>
            <person name="Min B."/>
            <person name="Choi I.G."/>
            <person name="Park H."/>
            <person name="Plett J.M."/>
            <person name="Magnuson J."/>
            <person name="Spatafora J.W."/>
            <person name="Nagy L.G."/>
            <person name="Henrissat B."/>
            <person name="Grigoriev I.V."/>
            <person name="Yang Z.L."/>
            <person name="Xu J."/>
            <person name="Martin F.M."/>
        </authorList>
    </citation>
    <scope>NUCLEOTIDE SEQUENCE</scope>
    <source>
        <strain evidence="1">KUC20120723A-06</strain>
    </source>
</reference>
<dbReference type="Proteomes" id="UP000790709">
    <property type="component" value="Unassembled WGS sequence"/>
</dbReference>
<gene>
    <name evidence="1" type="ORF">BV22DRAFT_1104980</name>
</gene>
<protein>
    <submittedName>
        <fullName evidence="1">Uncharacterized protein</fullName>
    </submittedName>
</protein>
<comment type="caution">
    <text evidence="1">The sequence shown here is derived from an EMBL/GenBank/DDBJ whole genome shotgun (WGS) entry which is preliminary data.</text>
</comment>
<keyword evidence="2" id="KW-1185">Reference proteome</keyword>
<dbReference type="EMBL" id="MU266404">
    <property type="protein sequence ID" value="KAH7925332.1"/>
    <property type="molecule type" value="Genomic_DNA"/>
</dbReference>
<evidence type="ECO:0000313" key="2">
    <source>
        <dbReference type="Proteomes" id="UP000790709"/>
    </source>
</evidence>
<accession>A0ACB8BIJ6</accession>
<sequence length="670" mass="74796">MHIQDEAKEEESIDSILAVMGGSADREAARRVLRKCDGDTDKAALAMLDGDRGEELQPALWRSQSQDAISNPQLRPSRVPTRPNSPVIDLTGDDANDDLSRALKASLQTVNPEGPKFGPSERPPDPNWAVVPSNVEAGSEAQFYQTLERAIEASLEPSYHNDASEPYEPIPAAIREIGCPVALRPTAQDMVHAALILQGLFFVPQVRERVASWRPSPPPGVAEVPPPTSGPEFLLWTLLEIFAHMDLARLPELTVDVALRAFEAERWSTLAEQPGDLSCKFLVHVCSMLEKLFTDQYISEGHSPPRSPRPRCLHFQYGNSASEPGGFLQETCVVKVEVTGGENDDLIGRLSAQLSKPHDAVSKQDVIFEPSDVVAFQLSRSSGNIFQGTSGEKKIERKPFKYPKHIFLDQFLKENVELAKSKRTQQREMNEEVEKLVLHKKSLTHFNEKDTLKALRSSLYYFEHVAEAKGDQERLNAIQATVTKLRGIITKVEKEIQCTEDKIKKIHADSATLFDCPELQKVRYDLRVVFVHDGLYGRKHLYSYVQEKGIWWKTADSLITQVPEETVLNDAAGLHLHAGPYLLIYSRALPESTEEEIPLPWPEHLKETVKRNNEILFEQLSQQTIAGLNFPPSSPTTPARSLAQTPSECTIGSTGVEPSLSEDERMDVTL</sequence>
<organism evidence="1 2">
    <name type="scientific">Leucogyrophana mollusca</name>
    <dbReference type="NCBI Taxonomy" id="85980"/>
    <lineage>
        <taxon>Eukaryota</taxon>
        <taxon>Fungi</taxon>
        <taxon>Dikarya</taxon>
        <taxon>Basidiomycota</taxon>
        <taxon>Agaricomycotina</taxon>
        <taxon>Agaricomycetes</taxon>
        <taxon>Agaricomycetidae</taxon>
        <taxon>Boletales</taxon>
        <taxon>Boletales incertae sedis</taxon>
        <taxon>Leucogyrophana</taxon>
    </lineage>
</organism>
<name>A0ACB8BIJ6_9AGAM</name>
<evidence type="ECO:0000313" key="1">
    <source>
        <dbReference type="EMBL" id="KAH7925332.1"/>
    </source>
</evidence>
<proteinExistence type="predicted"/>